<proteinExistence type="predicted"/>
<feature type="compositionally biased region" description="Low complexity" evidence="1">
    <location>
        <begin position="82"/>
        <end position="100"/>
    </location>
</feature>
<keyword evidence="3" id="KW-1185">Reference proteome</keyword>
<dbReference type="RefSeq" id="WP_324274520.1">
    <property type="nucleotide sequence ID" value="NZ_CP141261.1"/>
</dbReference>
<accession>A0ABZ1B1G9</accession>
<evidence type="ECO:0000313" key="3">
    <source>
        <dbReference type="Proteomes" id="UP001324287"/>
    </source>
</evidence>
<sequence length="117" mass="11741">MDAGLATSVELTVPVDRLGVEAARRLCAQASDLGLAIALAGPAPAVDALGLPGGGSSSRRRSPVRRTGAVPWRAGGSGWLPGGAASSSPSSAASTSSWPGRDSRASRCPTPADRHRR</sequence>
<dbReference type="EMBL" id="CP141261">
    <property type="protein sequence ID" value="WRL63184.1"/>
    <property type="molecule type" value="Genomic_DNA"/>
</dbReference>
<organism evidence="2 3">
    <name type="scientific">Blastococcus brunescens</name>
    <dbReference type="NCBI Taxonomy" id="1564165"/>
    <lineage>
        <taxon>Bacteria</taxon>
        <taxon>Bacillati</taxon>
        <taxon>Actinomycetota</taxon>
        <taxon>Actinomycetes</taxon>
        <taxon>Geodermatophilales</taxon>
        <taxon>Geodermatophilaceae</taxon>
        <taxon>Blastococcus</taxon>
    </lineage>
</organism>
<feature type="region of interest" description="Disordered" evidence="1">
    <location>
        <begin position="46"/>
        <end position="117"/>
    </location>
</feature>
<dbReference type="Proteomes" id="UP001324287">
    <property type="component" value="Chromosome"/>
</dbReference>
<reference evidence="2 3" key="1">
    <citation type="submission" date="2023-12" db="EMBL/GenBank/DDBJ databases">
        <title>Blastococcus brunescens sp. nov., an actonobacterium isolated from sandstone collected in sahara desert.</title>
        <authorList>
            <person name="Gtari M."/>
            <person name="Ghodhbane F."/>
        </authorList>
    </citation>
    <scope>NUCLEOTIDE SEQUENCE [LARGE SCALE GENOMIC DNA]</scope>
    <source>
        <strain evidence="2 3">BMG 8361</strain>
    </source>
</reference>
<gene>
    <name evidence="2" type="ORF">U6N30_25880</name>
</gene>
<evidence type="ECO:0000256" key="1">
    <source>
        <dbReference type="SAM" id="MobiDB-lite"/>
    </source>
</evidence>
<evidence type="ECO:0000313" key="2">
    <source>
        <dbReference type="EMBL" id="WRL63184.1"/>
    </source>
</evidence>
<name>A0ABZ1B1G9_9ACTN</name>
<protein>
    <submittedName>
        <fullName evidence="2">Uncharacterized protein</fullName>
    </submittedName>
</protein>